<dbReference type="GO" id="GO:0070006">
    <property type="term" value="F:metalloaminopeptidase activity"/>
    <property type="evidence" value="ECO:0007669"/>
    <property type="project" value="InterPro"/>
</dbReference>
<evidence type="ECO:0000256" key="9">
    <source>
        <dbReference type="ARBA" id="ARBA00022801"/>
    </source>
</evidence>
<dbReference type="InterPro" id="IPR036005">
    <property type="entry name" value="Creatinase/aminopeptidase-like"/>
</dbReference>
<evidence type="ECO:0000256" key="2">
    <source>
        <dbReference type="ARBA" id="ARBA00001936"/>
    </source>
</evidence>
<keyword evidence="9" id="KW-0378">Hydrolase</keyword>
<evidence type="ECO:0000256" key="13">
    <source>
        <dbReference type="ARBA" id="ARBA00032413"/>
    </source>
</evidence>
<dbReference type="SUPFAM" id="SSF55920">
    <property type="entry name" value="Creatinase/aminopeptidase"/>
    <property type="match status" value="1"/>
</dbReference>
<accession>A0A292PVD4</accession>
<evidence type="ECO:0000313" key="16">
    <source>
        <dbReference type="Proteomes" id="UP001412239"/>
    </source>
</evidence>
<evidence type="ECO:0000256" key="4">
    <source>
        <dbReference type="ARBA" id="ARBA00008766"/>
    </source>
</evidence>
<protein>
    <recommendedName>
        <fullName evidence="5">Xaa-Pro aminopeptidase</fullName>
        <ecNumber evidence="5">3.4.11.9</ecNumber>
    </recommendedName>
    <alternativeName>
        <fullName evidence="12">Aminoacylproline aminopeptidase</fullName>
    </alternativeName>
    <alternativeName>
        <fullName evidence="13">Prolidase</fullName>
    </alternativeName>
</protein>
<dbReference type="InterPro" id="IPR000994">
    <property type="entry name" value="Pept_M24"/>
</dbReference>
<dbReference type="AlphaFoldDB" id="A0A292PVD4"/>
<keyword evidence="8" id="KW-0479">Metal-binding</keyword>
<evidence type="ECO:0000256" key="3">
    <source>
        <dbReference type="ARBA" id="ARBA00002443"/>
    </source>
</evidence>
<dbReference type="PANTHER" id="PTHR43226:SF3">
    <property type="entry name" value="XAA-PRO AMINOPEPTIDASE AN0832-RELATED"/>
    <property type="match status" value="1"/>
</dbReference>
<dbReference type="PANTHER" id="PTHR43226">
    <property type="entry name" value="XAA-PRO AMINOPEPTIDASE 3"/>
    <property type="match status" value="1"/>
</dbReference>
<dbReference type="SMART" id="SM01011">
    <property type="entry name" value="AMP_N"/>
    <property type="match status" value="1"/>
</dbReference>
<dbReference type="EC" id="3.4.11.9" evidence="5"/>
<reference evidence="15" key="1">
    <citation type="submission" date="2015-10" db="EMBL/GenBank/DDBJ databases">
        <authorList>
            <person name="Regsiter A."/>
            <person name="william w."/>
        </authorList>
    </citation>
    <scope>NUCLEOTIDE SEQUENCE</scope>
    <source>
        <strain evidence="15">Montdore</strain>
    </source>
</reference>
<evidence type="ECO:0000256" key="1">
    <source>
        <dbReference type="ARBA" id="ARBA00001424"/>
    </source>
</evidence>
<dbReference type="GO" id="GO:0030145">
    <property type="term" value="F:manganese ion binding"/>
    <property type="evidence" value="ECO:0007669"/>
    <property type="project" value="InterPro"/>
</dbReference>
<evidence type="ECO:0000256" key="7">
    <source>
        <dbReference type="ARBA" id="ARBA00022670"/>
    </source>
</evidence>
<dbReference type="InterPro" id="IPR029149">
    <property type="entry name" value="Creatin/AminoP/Spt16_N"/>
</dbReference>
<keyword evidence="16" id="KW-1185">Reference proteome</keyword>
<evidence type="ECO:0000256" key="11">
    <source>
        <dbReference type="ARBA" id="ARBA00023211"/>
    </source>
</evidence>
<organism evidence="15 16">
    <name type="scientific">Tuber aestivum</name>
    <name type="common">summer truffle</name>
    <dbReference type="NCBI Taxonomy" id="59557"/>
    <lineage>
        <taxon>Eukaryota</taxon>
        <taxon>Fungi</taxon>
        <taxon>Dikarya</taxon>
        <taxon>Ascomycota</taxon>
        <taxon>Pezizomycotina</taxon>
        <taxon>Pezizomycetes</taxon>
        <taxon>Pezizales</taxon>
        <taxon>Tuberaceae</taxon>
        <taxon>Tuber</taxon>
    </lineage>
</organism>
<dbReference type="EMBL" id="LN891042">
    <property type="protein sequence ID" value="CUS10685.1"/>
    <property type="molecule type" value="Genomic_DNA"/>
</dbReference>
<dbReference type="InterPro" id="IPR007865">
    <property type="entry name" value="Aminopep_P_N"/>
</dbReference>
<dbReference type="InterPro" id="IPR052433">
    <property type="entry name" value="X-Pro_dipept-like"/>
</dbReference>
<comment type="cofactor">
    <cofactor evidence="2">
        <name>Mn(2+)</name>
        <dbReference type="ChEBI" id="CHEBI:29035"/>
    </cofactor>
</comment>
<keyword evidence="7" id="KW-0645">Protease</keyword>
<keyword evidence="11" id="KW-0464">Manganese</keyword>
<dbReference type="Pfam" id="PF05195">
    <property type="entry name" value="AMP_N"/>
    <property type="match status" value="1"/>
</dbReference>
<comment type="function">
    <text evidence="3">Catalyzes the removal of a penultimate prolyl residue from the N-termini of peptides.</text>
</comment>
<sequence length="512" mass="57724">MVTKHALSKPGGQPPADVLNIHIAADSPMEKYPAKQHARNVARRLPTRDGLIYLEGMSEVLFEDSDEAIKFRQKRYFLYLTGVVDMPDCFVTYSIAQDRLTLYIPPFDPNEVLWSGYPPSIEDCIFKYDVDEVLYSTSITDKIMEFHLTFQSSPIYTIHHQVSRIPSRIPRKFISDQYLQPAIDDCRVYKDDYEIKLLRQANIISANAHRAVLEAVQTAQTEAQLEGIFVQTCISQHARTQAYDPIVGSGQNCATLHYTRNDAPLKGKQLLLIDAGAEWAGYASDVTRTYPISGKWTKEASEIYNIVDEMQKECIKKTVAGVDWRDTHLLAHRIAIKGLMALEILYNGTAEEIFQCGTSRAFFPHGLGHFLGLETHDVEGAPDVKWKPATGQLGSIASLPKPMLGRGLYRAVVRRVLEPRMVITVEPGMYELPTTAHFPPSICIARLTIPSYFSRFIIQAFLDHPVHSRYINKAVLERYWAVGGVRIEDDILVLDNGKNENLTTAPRIEPTG</sequence>
<comment type="similarity">
    <text evidence="4">Belongs to the peptidase M24B family.</text>
</comment>
<dbReference type="GO" id="GO:0006508">
    <property type="term" value="P:proteolysis"/>
    <property type="evidence" value="ECO:0007669"/>
    <property type="project" value="UniProtKB-KW"/>
</dbReference>
<evidence type="ECO:0000256" key="12">
    <source>
        <dbReference type="ARBA" id="ARBA00030849"/>
    </source>
</evidence>
<evidence type="ECO:0000256" key="10">
    <source>
        <dbReference type="ARBA" id="ARBA00023049"/>
    </source>
</evidence>
<dbReference type="SUPFAM" id="SSF53092">
    <property type="entry name" value="Creatinase/prolidase N-terminal domain"/>
    <property type="match status" value="1"/>
</dbReference>
<proteinExistence type="inferred from homology"/>
<name>A0A292PVD4_9PEZI</name>
<evidence type="ECO:0000259" key="14">
    <source>
        <dbReference type="SMART" id="SM01011"/>
    </source>
</evidence>
<gene>
    <name evidence="15" type="ORF">GSTUAT00005301001</name>
</gene>
<evidence type="ECO:0000256" key="5">
    <source>
        <dbReference type="ARBA" id="ARBA00012574"/>
    </source>
</evidence>
<evidence type="ECO:0000313" key="15">
    <source>
        <dbReference type="EMBL" id="CUS10685.1"/>
    </source>
</evidence>
<evidence type="ECO:0000256" key="8">
    <source>
        <dbReference type="ARBA" id="ARBA00022723"/>
    </source>
</evidence>
<keyword evidence="6" id="KW-0031">Aminopeptidase</keyword>
<dbReference type="Gene3D" id="3.40.350.10">
    <property type="entry name" value="Creatinase/prolidase N-terminal domain"/>
    <property type="match status" value="1"/>
</dbReference>
<dbReference type="Pfam" id="PF00557">
    <property type="entry name" value="Peptidase_M24"/>
    <property type="match status" value="1"/>
</dbReference>
<dbReference type="Gene3D" id="3.90.230.10">
    <property type="entry name" value="Creatinase/methionine aminopeptidase superfamily"/>
    <property type="match status" value="1"/>
</dbReference>
<evidence type="ECO:0000256" key="6">
    <source>
        <dbReference type="ARBA" id="ARBA00022438"/>
    </source>
</evidence>
<feature type="domain" description="Aminopeptidase P N-terminal" evidence="14">
    <location>
        <begin position="32"/>
        <end position="164"/>
    </location>
</feature>
<comment type="catalytic activity">
    <reaction evidence="1">
        <text>Release of any N-terminal amino acid, including proline, that is linked to proline, even from a dipeptide or tripeptide.</text>
        <dbReference type="EC" id="3.4.11.9"/>
    </reaction>
</comment>
<dbReference type="Proteomes" id="UP001412239">
    <property type="component" value="Unassembled WGS sequence"/>
</dbReference>
<dbReference type="CDD" id="cd01087">
    <property type="entry name" value="Prolidase"/>
    <property type="match status" value="1"/>
</dbReference>
<keyword evidence="10" id="KW-0482">Metalloprotease</keyword>